<keyword evidence="2" id="KW-1185">Reference proteome</keyword>
<proteinExistence type="predicted"/>
<dbReference type="PANTHER" id="PTHR36112:SF1">
    <property type="entry name" value="RIBOSOMAL RNA SMALL SUBUNIT METHYLTRANSFERASE J"/>
    <property type="match status" value="1"/>
</dbReference>
<dbReference type="AlphaFoldDB" id="A0A1M4WNA2"/>
<dbReference type="Proteomes" id="UP000184404">
    <property type="component" value="Unassembled WGS sequence"/>
</dbReference>
<organism evidence="1 2">
    <name type="scientific">Schwartzia succinivorans DSM 10502</name>
    <dbReference type="NCBI Taxonomy" id="1123243"/>
    <lineage>
        <taxon>Bacteria</taxon>
        <taxon>Bacillati</taxon>
        <taxon>Bacillota</taxon>
        <taxon>Negativicutes</taxon>
        <taxon>Selenomonadales</taxon>
        <taxon>Selenomonadaceae</taxon>
        <taxon>Schwartzia</taxon>
    </lineage>
</organism>
<keyword evidence="1" id="KW-0808">Transferase</keyword>
<sequence length="270" mass="29720">MDFKKYIVTTGGKEKDSQIRLAKETAEKLGIAYIPRGKLSLEDLREKTGADNILVARSGQLLIETPEGEMFFHPSMAHLRIKNIRQGKGDHLVEALAIEPGMRILDCTLGLGSDAIVESYAAGETGHVTALEANAVMAEVVRYGLSNCESENPATTAAMRRIEVVAEEHLSFLRSCEDNSYDAVYFDPMFRHPFQESSSMAPLRSLADPMPLSEEAIREALRVSKGRVVLKETSKSTEFDRLGFQSTVGGKYSKVKYGILQSLALSEGKD</sequence>
<dbReference type="STRING" id="1123243.SAMN02745190_01292"/>
<evidence type="ECO:0000313" key="2">
    <source>
        <dbReference type="Proteomes" id="UP000184404"/>
    </source>
</evidence>
<name>A0A1M4WNA2_9FIRM</name>
<dbReference type="SUPFAM" id="SSF53335">
    <property type="entry name" value="S-adenosyl-L-methionine-dependent methyltransferases"/>
    <property type="match status" value="1"/>
</dbReference>
<dbReference type="Gene3D" id="3.40.50.150">
    <property type="entry name" value="Vaccinia Virus protein VP39"/>
    <property type="match status" value="1"/>
</dbReference>
<accession>A0A1M4WNA2</accession>
<dbReference type="PANTHER" id="PTHR36112">
    <property type="entry name" value="RIBOSOMAL RNA SMALL SUBUNIT METHYLTRANSFERASE J"/>
    <property type="match status" value="1"/>
</dbReference>
<dbReference type="InterPro" id="IPR029063">
    <property type="entry name" value="SAM-dependent_MTases_sf"/>
</dbReference>
<dbReference type="Pfam" id="PF04445">
    <property type="entry name" value="SAM_MT"/>
    <property type="match status" value="1"/>
</dbReference>
<dbReference type="RefSeq" id="WP_072935347.1">
    <property type="nucleotide sequence ID" value="NZ_FQUG01000004.1"/>
</dbReference>
<dbReference type="GO" id="GO:0008990">
    <property type="term" value="F:rRNA (guanine-N2-)-methyltransferase activity"/>
    <property type="evidence" value="ECO:0007669"/>
    <property type="project" value="InterPro"/>
</dbReference>
<protein>
    <submittedName>
        <fullName evidence="1">Putative SAM-dependent methyltransferase</fullName>
    </submittedName>
</protein>
<gene>
    <name evidence="1" type="ORF">SAMN02745190_01292</name>
</gene>
<evidence type="ECO:0000313" key="1">
    <source>
        <dbReference type="EMBL" id="SHE82694.1"/>
    </source>
</evidence>
<dbReference type="OrthoDB" id="1653798at2"/>
<reference evidence="1 2" key="1">
    <citation type="submission" date="2016-11" db="EMBL/GenBank/DDBJ databases">
        <authorList>
            <person name="Jaros S."/>
            <person name="Januszkiewicz K."/>
            <person name="Wedrychowicz H."/>
        </authorList>
    </citation>
    <scope>NUCLEOTIDE SEQUENCE [LARGE SCALE GENOMIC DNA]</scope>
    <source>
        <strain evidence="1 2">DSM 10502</strain>
    </source>
</reference>
<dbReference type="InterPro" id="IPR007536">
    <property type="entry name" value="16SrRNA_methylTrfase_J"/>
</dbReference>
<dbReference type="EMBL" id="FQUG01000004">
    <property type="protein sequence ID" value="SHE82694.1"/>
    <property type="molecule type" value="Genomic_DNA"/>
</dbReference>
<keyword evidence="1" id="KW-0489">Methyltransferase</keyword>